<keyword evidence="4" id="KW-1185">Reference proteome</keyword>
<evidence type="ECO:0000256" key="1">
    <source>
        <dbReference type="SAM" id="MobiDB-lite"/>
    </source>
</evidence>
<name>E9GIY1_DAPPU</name>
<dbReference type="Proteomes" id="UP000000305">
    <property type="component" value="Unassembled WGS sequence"/>
</dbReference>
<dbReference type="SUPFAM" id="SSF57959">
    <property type="entry name" value="Leucine zipper domain"/>
    <property type="match status" value="1"/>
</dbReference>
<dbReference type="Gene3D" id="1.20.5.170">
    <property type="match status" value="1"/>
</dbReference>
<dbReference type="CDD" id="cd14686">
    <property type="entry name" value="bZIP"/>
    <property type="match status" value="1"/>
</dbReference>
<dbReference type="HOGENOM" id="CLU_790528_0_0_1"/>
<feature type="region of interest" description="Disordered" evidence="1">
    <location>
        <begin position="254"/>
        <end position="307"/>
    </location>
</feature>
<feature type="compositionally biased region" description="Basic and acidic residues" evidence="1">
    <location>
        <begin position="285"/>
        <end position="296"/>
    </location>
</feature>
<dbReference type="GO" id="GO:0006357">
    <property type="term" value="P:regulation of transcription by RNA polymerase II"/>
    <property type="evidence" value="ECO:0000318"/>
    <property type="project" value="GO_Central"/>
</dbReference>
<dbReference type="InParanoid" id="E9GIY1"/>
<dbReference type="Pfam" id="PF07716">
    <property type="entry name" value="bZIP_2"/>
    <property type="match status" value="1"/>
</dbReference>
<feature type="compositionally biased region" description="Low complexity" evidence="1">
    <location>
        <begin position="267"/>
        <end position="284"/>
    </location>
</feature>
<dbReference type="OrthoDB" id="6345340at2759"/>
<dbReference type="AlphaFoldDB" id="E9GIY1"/>
<evidence type="ECO:0000313" key="4">
    <source>
        <dbReference type="Proteomes" id="UP000000305"/>
    </source>
</evidence>
<dbReference type="GO" id="GO:0000981">
    <property type="term" value="F:DNA-binding transcription factor activity, RNA polymerase II-specific"/>
    <property type="evidence" value="ECO:0000318"/>
    <property type="project" value="GO_Central"/>
</dbReference>
<dbReference type="InterPro" id="IPR046347">
    <property type="entry name" value="bZIP_sf"/>
</dbReference>
<protein>
    <recommendedName>
        <fullName evidence="2">BZIP domain-containing protein</fullName>
    </recommendedName>
</protein>
<dbReference type="InterPro" id="IPR004827">
    <property type="entry name" value="bZIP"/>
</dbReference>
<sequence length="351" mass="39758">MNFLASPSNMETNMDIMNSFNNFVMDDPTTPLCIPVCNSFDQEFQLQENIHLNMLPQNTTLKFSGTAEASPTNALPHQSPDEQIELPLDLFDYLENVPFNIEELIKEEDSSYGTVLCDAGSYHSQTNRRRNSNADVQMSVEPSPPPFEFVDVQHPIQIKTEDVEMNYEEMCSFSSISNYQMEENVKRESLHLNLPPILQPITTPSEGVVTTPVLINMLLEKEEIRKQIPEPVDIKPTSLVYSDLPLVLQDISSDSATESSLPPTPISRTRTNTKRASNSSSNNSDIRRVRNNEASRKSRQNRRNKLQTQAQLVDVLEEEGRRLSNTIKELESLKAEIMKYMTGSNKLTTTP</sequence>
<reference evidence="3 4" key="1">
    <citation type="journal article" date="2011" name="Science">
        <title>The ecoresponsive genome of Daphnia pulex.</title>
        <authorList>
            <person name="Colbourne J.K."/>
            <person name="Pfrender M.E."/>
            <person name="Gilbert D."/>
            <person name="Thomas W.K."/>
            <person name="Tucker A."/>
            <person name="Oakley T.H."/>
            <person name="Tokishita S."/>
            <person name="Aerts A."/>
            <person name="Arnold G.J."/>
            <person name="Basu M.K."/>
            <person name="Bauer D.J."/>
            <person name="Caceres C.E."/>
            <person name="Carmel L."/>
            <person name="Casola C."/>
            <person name="Choi J.H."/>
            <person name="Detter J.C."/>
            <person name="Dong Q."/>
            <person name="Dusheyko S."/>
            <person name="Eads B.D."/>
            <person name="Frohlich T."/>
            <person name="Geiler-Samerotte K.A."/>
            <person name="Gerlach D."/>
            <person name="Hatcher P."/>
            <person name="Jogdeo S."/>
            <person name="Krijgsveld J."/>
            <person name="Kriventseva E.V."/>
            <person name="Kultz D."/>
            <person name="Laforsch C."/>
            <person name="Lindquist E."/>
            <person name="Lopez J."/>
            <person name="Manak J.R."/>
            <person name="Muller J."/>
            <person name="Pangilinan J."/>
            <person name="Patwardhan R.P."/>
            <person name="Pitluck S."/>
            <person name="Pritham E.J."/>
            <person name="Rechtsteiner A."/>
            <person name="Rho M."/>
            <person name="Rogozin I.B."/>
            <person name="Sakarya O."/>
            <person name="Salamov A."/>
            <person name="Schaack S."/>
            <person name="Shapiro H."/>
            <person name="Shiga Y."/>
            <person name="Skalitzky C."/>
            <person name="Smith Z."/>
            <person name="Souvorov A."/>
            <person name="Sung W."/>
            <person name="Tang Z."/>
            <person name="Tsuchiya D."/>
            <person name="Tu H."/>
            <person name="Vos H."/>
            <person name="Wang M."/>
            <person name="Wolf Y.I."/>
            <person name="Yamagata H."/>
            <person name="Yamada T."/>
            <person name="Ye Y."/>
            <person name="Shaw J.R."/>
            <person name="Andrews J."/>
            <person name="Crease T.J."/>
            <person name="Tang H."/>
            <person name="Lucas S.M."/>
            <person name="Robertson H.M."/>
            <person name="Bork P."/>
            <person name="Koonin E.V."/>
            <person name="Zdobnov E.M."/>
            <person name="Grigoriev I.V."/>
            <person name="Lynch M."/>
            <person name="Boore J.L."/>
        </authorList>
    </citation>
    <scope>NUCLEOTIDE SEQUENCE [LARGE SCALE GENOMIC DNA]</scope>
</reference>
<organism evidence="3 4">
    <name type="scientific">Daphnia pulex</name>
    <name type="common">Water flea</name>
    <dbReference type="NCBI Taxonomy" id="6669"/>
    <lineage>
        <taxon>Eukaryota</taxon>
        <taxon>Metazoa</taxon>
        <taxon>Ecdysozoa</taxon>
        <taxon>Arthropoda</taxon>
        <taxon>Crustacea</taxon>
        <taxon>Branchiopoda</taxon>
        <taxon>Diplostraca</taxon>
        <taxon>Cladocera</taxon>
        <taxon>Anomopoda</taxon>
        <taxon>Daphniidae</taxon>
        <taxon>Daphnia</taxon>
    </lineage>
</organism>
<dbReference type="EMBL" id="GL732547">
    <property type="protein sequence ID" value="EFX80576.1"/>
    <property type="molecule type" value="Genomic_DNA"/>
</dbReference>
<evidence type="ECO:0000259" key="2">
    <source>
        <dbReference type="Pfam" id="PF07716"/>
    </source>
</evidence>
<evidence type="ECO:0000313" key="3">
    <source>
        <dbReference type="EMBL" id="EFX80576.1"/>
    </source>
</evidence>
<feature type="domain" description="BZIP" evidence="2">
    <location>
        <begin position="284"/>
        <end position="331"/>
    </location>
</feature>
<accession>E9GIY1</accession>
<feature type="region of interest" description="Disordered" evidence="1">
    <location>
        <begin position="124"/>
        <end position="146"/>
    </location>
</feature>
<proteinExistence type="predicted"/>
<dbReference type="KEGG" id="dpx:DAPPUDRAFT_304074"/>
<gene>
    <name evidence="3" type="ORF">DAPPUDRAFT_304074</name>
</gene>
<dbReference type="GO" id="GO:0000978">
    <property type="term" value="F:RNA polymerase II cis-regulatory region sequence-specific DNA binding"/>
    <property type="evidence" value="ECO:0000318"/>
    <property type="project" value="GO_Central"/>
</dbReference>